<reference evidence="2 3" key="1">
    <citation type="submission" date="2017-01" db="EMBL/GenBank/DDBJ databases">
        <title>Genome sequence of Rhodoferax antarcticus ANT.BR, a psychrophilic purple nonsulfur bacterium from an Antarctic microbial mat.</title>
        <authorList>
            <person name="Baker J."/>
            <person name="Riester C."/>
            <person name="Skinner B."/>
            <person name="Newell A."/>
            <person name="Swingley W."/>
            <person name="Madigan M."/>
            <person name="Jung D."/>
            <person name="Asao M."/>
            <person name="Chen M."/>
            <person name="Loughlin P."/>
            <person name="Pan H."/>
            <person name="Lin S."/>
            <person name="Li N."/>
            <person name="Shaw J."/>
            <person name="Prado M."/>
            <person name="Sherman C."/>
            <person name="Li X."/>
            <person name="Tang J."/>
            <person name="Blankenship R."/>
            <person name="Zhao T."/>
            <person name="Touchman J."/>
            <person name="Sattley M."/>
        </authorList>
    </citation>
    <scope>NUCLEOTIDE SEQUENCE [LARGE SCALE GENOMIC DNA]</scope>
    <source>
        <strain evidence="2 3">ANT.BR</strain>
    </source>
</reference>
<keyword evidence="1" id="KW-1133">Transmembrane helix</keyword>
<evidence type="ECO:0000313" key="3">
    <source>
        <dbReference type="Proteomes" id="UP000185911"/>
    </source>
</evidence>
<sequence length="223" mass="23906">MEPMTIFALTGAVLAASLVYVVMKVSHFGESQMLADKLLRVETEAANTKKELQGYSHYITCLDASRQTAGDALKGPVLTLTREYVQVEKLARGQHQLSADATVVVRYAVEFAYALNVSSAGLALAQATNGVSLKITRPSLLGDPKIKTLSSQIICALDVPDKQAVLADLQGKFAPQARGYGATLAGEETVRNLCKLKAMEAVRDAMARQSGVRHVPAVFAEVK</sequence>
<protein>
    <submittedName>
        <fullName evidence="2">Uncharacterized protein</fullName>
    </submittedName>
</protein>
<dbReference type="AlphaFoldDB" id="A0A1Q8YDU1"/>
<organism evidence="2 3">
    <name type="scientific">Rhodoferax antarcticus ANT.BR</name>
    <dbReference type="NCBI Taxonomy" id="1111071"/>
    <lineage>
        <taxon>Bacteria</taxon>
        <taxon>Pseudomonadati</taxon>
        <taxon>Pseudomonadota</taxon>
        <taxon>Betaproteobacteria</taxon>
        <taxon>Burkholderiales</taxon>
        <taxon>Comamonadaceae</taxon>
        <taxon>Rhodoferax</taxon>
    </lineage>
</organism>
<comment type="caution">
    <text evidence="2">The sequence shown here is derived from an EMBL/GenBank/DDBJ whole genome shotgun (WGS) entry which is preliminary data.</text>
</comment>
<keyword evidence="3" id="KW-1185">Reference proteome</keyword>
<dbReference type="Proteomes" id="UP000185911">
    <property type="component" value="Unassembled WGS sequence"/>
</dbReference>
<proteinExistence type="predicted"/>
<dbReference type="EMBL" id="MSYM01000013">
    <property type="protein sequence ID" value="OLP06010.1"/>
    <property type="molecule type" value="Genomic_DNA"/>
</dbReference>
<evidence type="ECO:0000313" key="2">
    <source>
        <dbReference type="EMBL" id="OLP06010.1"/>
    </source>
</evidence>
<evidence type="ECO:0000256" key="1">
    <source>
        <dbReference type="SAM" id="Phobius"/>
    </source>
</evidence>
<keyword evidence="1" id="KW-0472">Membrane</keyword>
<feature type="transmembrane region" description="Helical" evidence="1">
    <location>
        <begin position="6"/>
        <end position="23"/>
    </location>
</feature>
<keyword evidence="1" id="KW-0812">Transmembrane</keyword>
<accession>A0A1Q8YDU1</accession>
<gene>
    <name evidence="2" type="ORF">BLL52_2240</name>
</gene>
<dbReference type="STRING" id="81479.RA876_05430"/>
<name>A0A1Q8YDU1_9BURK</name>